<comment type="cofactor">
    <cofactor evidence="1">
        <name>pyridoxal 5'-phosphate</name>
        <dbReference type="ChEBI" id="CHEBI:597326"/>
    </cofactor>
</comment>
<evidence type="ECO:0000256" key="3">
    <source>
        <dbReference type="ARBA" id="ARBA00011738"/>
    </source>
</evidence>
<keyword evidence="9" id="KW-1185">Reference proteome</keyword>
<dbReference type="Gene3D" id="3.90.1150.10">
    <property type="entry name" value="Aspartate Aminotransferase, domain 1"/>
    <property type="match status" value="1"/>
</dbReference>
<evidence type="ECO:0000256" key="2">
    <source>
        <dbReference type="ARBA" id="ARBA00007441"/>
    </source>
</evidence>
<keyword evidence="6" id="KW-0663">Pyridoxal phosphate</keyword>
<evidence type="ECO:0000259" key="7">
    <source>
        <dbReference type="Pfam" id="PF00155"/>
    </source>
</evidence>
<dbReference type="InterPro" id="IPR000796">
    <property type="entry name" value="Asp_trans"/>
</dbReference>
<evidence type="ECO:0000313" key="9">
    <source>
        <dbReference type="Proteomes" id="UP000706039"/>
    </source>
</evidence>
<evidence type="ECO:0000256" key="1">
    <source>
        <dbReference type="ARBA" id="ARBA00001933"/>
    </source>
</evidence>
<evidence type="ECO:0000256" key="5">
    <source>
        <dbReference type="ARBA" id="ARBA00022679"/>
    </source>
</evidence>
<dbReference type="SUPFAM" id="SSF53383">
    <property type="entry name" value="PLP-dependent transferases"/>
    <property type="match status" value="1"/>
</dbReference>
<sequence>MFSGLSPQPADGLLRLIVLHRDDPRPGKIDLGVGIYRDDDGATPVLKAVKAAEHILLETQESKSYLGADGDVGFVQLLEPIIFGAEMAGSSRLGGVQTPGGTGALRLAAELVAQSRPGARIWTGTPTWPNHAPIFAGAGLEILTHPFFDAETQRIEFGAMMNALESAEPGDVVLVHGSSHNPTGAELDEGQAEALAELCARRGLVPLIDLAYQGLGRGLEEDAGLARRLLAACDEALLAYSCDKNFGLYRERVGALWVQGQTADATQIARDNMLVVARGIWSMPPDHGAAIVRVILERPELVALWHAELDEMRDRISRLREKLAESHPLFAGAARQTGMFALLPFSPEAVTELREMHGIYMAGNGRINIAGLTEENIERFVEAAAPLLRVYA</sequence>
<protein>
    <submittedName>
        <fullName evidence="8">Aspartate/tyrosine/aromatic aminotransferase</fullName>
    </submittedName>
</protein>
<dbReference type="GO" id="GO:0008483">
    <property type="term" value="F:transaminase activity"/>
    <property type="evidence" value="ECO:0007669"/>
    <property type="project" value="UniProtKB-KW"/>
</dbReference>
<dbReference type="PANTHER" id="PTHR11879:SF22">
    <property type="entry name" value="ASPARTATE AMINOTRANSFERASE, MITOCHONDRIAL"/>
    <property type="match status" value="1"/>
</dbReference>
<dbReference type="EMBL" id="JAINVV010000008">
    <property type="protein sequence ID" value="MBY8824234.1"/>
    <property type="molecule type" value="Genomic_DNA"/>
</dbReference>
<comment type="caution">
    <text evidence="8">The sequence shown here is derived from an EMBL/GenBank/DDBJ whole genome shotgun (WGS) entry which is preliminary data.</text>
</comment>
<keyword evidence="5" id="KW-0808">Transferase</keyword>
<comment type="subunit">
    <text evidence="3">Homodimer.</text>
</comment>
<dbReference type="InterPro" id="IPR015424">
    <property type="entry name" value="PyrdxlP-dep_Trfase"/>
</dbReference>
<keyword evidence="4 8" id="KW-0032">Aminotransferase</keyword>
<gene>
    <name evidence="8" type="ORF">K7G82_18155</name>
</gene>
<dbReference type="Proteomes" id="UP000706039">
    <property type="component" value="Unassembled WGS sequence"/>
</dbReference>
<dbReference type="PANTHER" id="PTHR11879">
    <property type="entry name" value="ASPARTATE AMINOTRANSFERASE"/>
    <property type="match status" value="1"/>
</dbReference>
<reference evidence="8 9" key="1">
    <citation type="submission" date="2021-08" db="EMBL/GenBank/DDBJ databases">
        <authorList>
            <person name="Tuo L."/>
        </authorList>
    </citation>
    <scope>NUCLEOTIDE SEQUENCE [LARGE SCALE GENOMIC DNA]</scope>
    <source>
        <strain evidence="8 9">JCM 31229</strain>
    </source>
</reference>
<comment type="similarity">
    <text evidence="2">Belongs to the class-I pyridoxal-phosphate-dependent aminotransferase family.</text>
</comment>
<feature type="domain" description="Aminotransferase class I/classII large" evidence="7">
    <location>
        <begin position="27"/>
        <end position="383"/>
    </location>
</feature>
<evidence type="ECO:0000256" key="6">
    <source>
        <dbReference type="ARBA" id="ARBA00022898"/>
    </source>
</evidence>
<dbReference type="InterPro" id="IPR004839">
    <property type="entry name" value="Aminotransferase_I/II_large"/>
</dbReference>
<dbReference type="PRINTS" id="PR00799">
    <property type="entry name" value="TRANSAMINASE"/>
</dbReference>
<dbReference type="NCBIfam" id="NF006719">
    <property type="entry name" value="PRK09257.1"/>
    <property type="match status" value="1"/>
</dbReference>
<evidence type="ECO:0000313" key="8">
    <source>
        <dbReference type="EMBL" id="MBY8824234.1"/>
    </source>
</evidence>
<name>A0ABS7PW69_9SPHN</name>
<dbReference type="InterPro" id="IPR015421">
    <property type="entry name" value="PyrdxlP-dep_Trfase_major"/>
</dbReference>
<proteinExistence type="inferred from homology"/>
<dbReference type="Gene3D" id="3.40.640.10">
    <property type="entry name" value="Type I PLP-dependent aspartate aminotransferase-like (Major domain)"/>
    <property type="match status" value="1"/>
</dbReference>
<dbReference type="InterPro" id="IPR015422">
    <property type="entry name" value="PyrdxlP-dep_Trfase_small"/>
</dbReference>
<accession>A0ABS7PW69</accession>
<evidence type="ECO:0000256" key="4">
    <source>
        <dbReference type="ARBA" id="ARBA00022576"/>
    </source>
</evidence>
<organism evidence="8 9">
    <name type="scientific">Sphingomonas colocasiae</name>
    <dbReference type="NCBI Taxonomy" id="1848973"/>
    <lineage>
        <taxon>Bacteria</taxon>
        <taxon>Pseudomonadati</taxon>
        <taxon>Pseudomonadota</taxon>
        <taxon>Alphaproteobacteria</taxon>
        <taxon>Sphingomonadales</taxon>
        <taxon>Sphingomonadaceae</taxon>
        <taxon>Sphingomonas</taxon>
    </lineage>
</organism>
<dbReference type="CDD" id="cd00609">
    <property type="entry name" value="AAT_like"/>
    <property type="match status" value="1"/>
</dbReference>
<dbReference type="Pfam" id="PF00155">
    <property type="entry name" value="Aminotran_1_2"/>
    <property type="match status" value="1"/>
</dbReference>